<keyword evidence="1" id="KW-0812">Transmembrane</keyword>
<sequence length="98" mass="11493">MFRLSPLSPLQCSQYTVTSPRRLVTFWSTTPMASIISPLLIYLCVQYRSRSRRSRAWKGRYILQNVGSSIHTRSLPRLYIFTPFHSLQFSFPPIFSFT</sequence>
<protein>
    <submittedName>
        <fullName evidence="2">Uncharacterized protein</fullName>
    </submittedName>
</protein>
<dbReference type="AlphaFoldDB" id="A0A2V1EET2"/>
<accession>A0A2V1EET2</accession>
<dbReference type="EMBL" id="KZ805300">
    <property type="protein sequence ID" value="PVI08702.1"/>
    <property type="molecule type" value="Genomic_DNA"/>
</dbReference>
<organism evidence="2 3">
    <name type="scientific">Periconia macrospinosa</name>
    <dbReference type="NCBI Taxonomy" id="97972"/>
    <lineage>
        <taxon>Eukaryota</taxon>
        <taxon>Fungi</taxon>
        <taxon>Dikarya</taxon>
        <taxon>Ascomycota</taxon>
        <taxon>Pezizomycotina</taxon>
        <taxon>Dothideomycetes</taxon>
        <taxon>Pleosporomycetidae</taxon>
        <taxon>Pleosporales</taxon>
        <taxon>Massarineae</taxon>
        <taxon>Periconiaceae</taxon>
        <taxon>Periconia</taxon>
    </lineage>
</organism>
<feature type="transmembrane region" description="Helical" evidence="1">
    <location>
        <begin position="24"/>
        <end position="45"/>
    </location>
</feature>
<dbReference type="Proteomes" id="UP000244855">
    <property type="component" value="Unassembled WGS sequence"/>
</dbReference>
<name>A0A2V1EET2_9PLEO</name>
<keyword evidence="1" id="KW-1133">Transmembrane helix</keyword>
<proteinExistence type="predicted"/>
<gene>
    <name evidence="2" type="ORF">DM02DRAFT_9459</name>
</gene>
<reference evidence="2 3" key="1">
    <citation type="journal article" date="2018" name="Sci. Rep.">
        <title>Comparative genomics provides insights into the lifestyle and reveals functional heterogeneity of dark septate endophytic fungi.</title>
        <authorList>
            <person name="Knapp D.G."/>
            <person name="Nemeth J.B."/>
            <person name="Barry K."/>
            <person name="Hainaut M."/>
            <person name="Henrissat B."/>
            <person name="Johnson J."/>
            <person name="Kuo A."/>
            <person name="Lim J.H.P."/>
            <person name="Lipzen A."/>
            <person name="Nolan M."/>
            <person name="Ohm R.A."/>
            <person name="Tamas L."/>
            <person name="Grigoriev I.V."/>
            <person name="Spatafora J.W."/>
            <person name="Nagy L.G."/>
            <person name="Kovacs G.M."/>
        </authorList>
    </citation>
    <scope>NUCLEOTIDE SEQUENCE [LARGE SCALE GENOMIC DNA]</scope>
    <source>
        <strain evidence="2 3">DSE2036</strain>
    </source>
</reference>
<keyword evidence="3" id="KW-1185">Reference proteome</keyword>
<evidence type="ECO:0000313" key="2">
    <source>
        <dbReference type="EMBL" id="PVI08702.1"/>
    </source>
</evidence>
<evidence type="ECO:0000256" key="1">
    <source>
        <dbReference type="SAM" id="Phobius"/>
    </source>
</evidence>
<evidence type="ECO:0000313" key="3">
    <source>
        <dbReference type="Proteomes" id="UP000244855"/>
    </source>
</evidence>
<keyword evidence="1" id="KW-0472">Membrane</keyword>